<dbReference type="PANTHER" id="PTHR31145:SF6">
    <property type="entry name" value="INTEGRAL MEMBRANE PROTEIN (AFU_ORTHOLOGUE AFUA_7G01610)"/>
    <property type="match status" value="1"/>
</dbReference>
<feature type="domain" description="TRP C-terminal" evidence="1">
    <location>
        <begin position="89"/>
        <end position="161"/>
    </location>
</feature>
<reference evidence="2" key="1">
    <citation type="journal article" date="2020" name="Fungal Divers.">
        <title>Resolving the Mortierellaceae phylogeny through synthesis of multi-gene phylogenetics and phylogenomics.</title>
        <authorList>
            <person name="Vandepol N."/>
            <person name="Liber J."/>
            <person name="Desiro A."/>
            <person name="Na H."/>
            <person name="Kennedy M."/>
            <person name="Barry K."/>
            <person name="Grigoriev I.V."/>
            <person name="Miller A.N."/>
            <person name="O'Donnell K."/>
            <person name="Stajich J.E."/>
            <person name="Bonito G."/>
        </authorList>
    </citation>
    <scope>NUCLEOTIDE SEQUENCE</scope>
    <source>
        <strain evidence="2">KOD1015</strain>
    </source>
</reference>
<dbReference type="PANTHER" id="PTHR31145">
    <property type="entry name" value="INTEGRAL MEMBRANE PROTEIN (AFU_ORTHOLOGUE AFUA_7G01610)"/>
    <property type="match status" value="1"/>
</dbReference>
<gene>
    <name evidence="2" type="ORF">BGW38_007999</name>
</gene>
<evidence type="ECO:0000259" key="1">
    <source>
        <dbReference type="Pfam" id="PF06011"/>
    </source>
</evidence>
<protein>
    <recommendedName>
        <fullName evidence="1">TRP C-terminal domain-containing protein</fullName>
    </recommendedName>
</protein>
<evidence type="ECO:0000313" key="2">
    <source>
        <dbReference type="EMBL" id="KAF9577047.1"/>
    </source>
</evidence>
<accession>A0A9P6KA21</accession>
<evidence type="ECO:0000313" key="3">
    <source>
        <dbReference type="Proteomes" id="UP000780801"/>
    </source>
</evidence>
<comment type="caution">
    <text evidence="2">The sequence shown here is derived from an EMBL/GenBank/DDBJ whole genome shotgun (WGS) entry which is preliminary data.</text>
</comment>
<dbReference type="InterPro" id="IPR010308">
    <property type="entry name" value="TRP_C"/>
</dbReference>
<dbReference type="Proteomes" id="UP000780801">
    <property type="component" value="Unassembled WGS sequence"/>
</dbReference>
<dbReference type="AlphaFoldDB" id="A0A9P6KA21"/>
<sequence length="268" mass="28372">MGTQLYRGEGPACDMILGGCPSAPGRGTVKTSFNISQSAPFAELMVTLQIIGSNNQSIVCVAVLLEQTMPEVNTAISVLPLALALLSGAISLVATTIRATVGNGFLGAAAAYGLPAEAISVHTPGLFDIVFYTQFMVMTGQLSINYPSFYSTFTSLFHWSFLQFSDTLLGPGPSNASEVLKYGGSGSVNQLKPLSNNPPNITLPNGNVTYTASPPSATQKRSLFVGNGPIRDSESLPILLMQEPMVEQKRFNPTPAAMPLVYNPALRH</sequence>
<dbReference type="OrthoDB" id="2115177at2759"/>
<name>A0A9P6KA21_9FUNG</name>
<dbReference type="InterPro" id="IPR040241">
    <property type="entry name" value="TRP_Flc/Pkd2-like"/>
</dbReference>
<proteinExistence type="predicted"/>
<dbReference type="Pfam" id="PF06011">
    <property type="entry name" value="TRP"/>
    <property type="match status" value="1"/>
</dbReference>
<dbReference type="EMBL" id="JAABOA010005386">
    <property type="protein sequence ID" value="KAF9577047.1"/>
    <property type="molecule type" value="Genomic_DNA"/>
</dbReference>
<organism evidence="2 3">
    <name type="scientific">Lunasporangiospora selenospora</name>
    <dbReference type="NCBI Taxonomy" id="979761"/>
    <lineage>
        <taxon>Eukaryota</taxon>
        <taxon>Fungi</taxon>
        <taxon>Fungi incertae sedis</taxon>
        <taxon>Mucoromycota</taxon>
        <taxon>Mortierellomycotina</taxon>
        <taxon>Mortierellomycetes</taxon>
        <taxon>Mortierellales</taxon>
        <taxon>Mortierellaceae</taxon>
        <taxon>Lunasporangiospora</taxon>
    </lineage>
</organism>
<dbReference type="GO" id="GO:0055085">
    <property type="term" value="P:transmembrane transport"/>
    <property type="evidence" value="ECO:0007669"/>
    <property type="project" value="TreeGrafter"/>
</dbReference>
<keyword evidence="3" id="KW-1185">Reference proteome</keyword>
<dbReference type="GO" id="GO:0016020">
    <property type="term" value="C:membrane"/>
    <property type="evidence" value="ECO:0007669"/>
    <property type="project" value="TreeGrafter"/>
</dbReference>